<feature type="compositionally biased region" description="Polar residues" evidence="1">
    <location>
        <begin position="557"/>
        <end position="587"/>
    </location>
</feature>
<organism evidence="2 3">
    <name type="scientific">Xylaria bambusicola</name>
    <dbReference type="NCBI Taxonomy" id="326684"/>
    <lineage>
        <taxon>Eukaryota</taxon>
        <taxon>Fungi</taxon>
        <taxon>Dikarya</taxon>
        <taxon>Ascomycota</taxon>
        <taxon>Pezizomycotina</taxon>
        <taxon>Sordariomycetes</taxon>
        <taxon>Xylariomycetidae</taxon>
        <taxon>Xylariales</taxon>
        <taxon>Xylariaceae</taxon>
        <taxon>Xylaria</taxon>
    </lineage>
</organism>
<evidence type="ECO:0000256" key="1">
    <source>
        <dbReference type="SAM" id="MobiDB-lite"/>
    </source>
</evidence>
<feature type="compositionally biased region" description="Polar residues" evidence="1">
    <location>
        <begin position="41"/>
        <end position="55"/>
    </location>
</feature>
<comment type="caution">
    <text evidence="2">The sequence shown here is derived from an EMBL/GenBank/DDBJ whole genome shotgun (WGS) entry which is preliminary data.</text>
</comment>
<gene>
    <name evidence="2" type="ORF">RRF57_003070</name>
</gene>
<feature type="compositionally biased region" description="Basic and acidic residues" evidence="1">
    <location>
        <begin position="296"/>
        <end position="310"/>
    </location>
</feature>
<feature type="region of interest" description="Disordered" evidence="1">
    <location>
        <begin position="555"/>
        <end position="595"/>
    </location>
</feature>
<name>A0AAN7U862_9PEZI</name>
<dbReference type="Proteomes" id="UP001305414">
    <property type="component" value="Unassembled WGS sequence"/>
</dbReference>
<feature type="region of interest" description="Disordered" evidence="1">
    <location>
        <begin position="658"/>
        <end position="679"/>
    </location>
</feature>
<feature type="region of interest" description="Disordered" evidence="1">
    <location>
        <begin position="1"/>
        <end position="103"/>
    </location>
</feature>
<evidence type="ECO:0000313" key="2">
    <source>
        <dbReference type="EMBL" id="KAK5627355.1"/>
    </source>
</evidence>
<feature type="compositionally biased region" description="Polar residues" evidence="1">
    <location>
        <begin position="76"/>
        <end position="88"/>
    </location>
</feature>
<sequence length="774" mass="84360">MDDPWGSPWASTDNPSDNDPRSSSRADIFLSPPPKAFFGNGSASLSPQSPWSGNHSDGGLNIWTTAGTRADETDNQIEWSTWVDSTRLSPRLSDSGRESPLAWPENAAASPVFIANSRSRTPSILRHQSPDPWAAEIPNSIKTTANEALPTRSGQVVATSHGFQKVAENHEAQTTNSRNALVDEDFTVKRNGGPRTSHELTTEHTNTGSQLDSVARELPSRPSSTCTTNSHDGPDRERQDSPITSIDEDRGGRIQNNSRKVSGKVQELVGIYDGLARAASEEPPTLGRRRMSQAIDRGDPSMRDESKDGNDDGAGFGDFGGPLVDEGIIAPSPSRSSSPGLSSTPKAEISDSFAHKLDDEEGIDRVTVAEIASTRTPKPPNRFKGVRFDANLSALDKLFPNVSDSLTSCSTEGREVPGHVINDSFKTVSERKAWYRISRFGSMRQHNSGDDENYHRVTWPASQLHTDTIKIVRRWMEQDTYAGKAILGGSKRTGLFDWDSDIAPVELDQVFQRRKSATKHTRTTSIPTTNAITHIKQVDERPYRNSTGISLPIALQPASQPTKAAPSFNWNSGTQQVSLTTQRSPKSSPKLGAEAVSVPVPAQTTLVDENDDDWGEMVSSPHATPDHIEPNVAVFSISETATTDHELERRLSLTTSDIHQSPASKLRAPQDTPKVPDPWSHLDISVLDITTPKFSREKSLVPTANTLPPNKGAFKSESSTSKQEILSEDIGPVALKQPSKKATAPIPIPGGESQDDIVVQKILKHLPDLSYMFR</sequence>
<feature type="region of interest" description="Disordered" evidence="1">
    <location>
        <begin position="167"/>
        <end position="262"/>
    </location>
</feature>
<evidence type="ECO:0000313" key="3">
    <source>
        <dbReference type="Proteomes" id="UP001305414"/>
    </source>
</evidence>
<feature type="region of interest" description="Disordered" evidence="1">
    <location>
        <begin position="280"/>
        <end position="347"/>
    </location>
</feature>
<feature type="region of interest" description="Disordered" evidence="1">
    <location>
        <begin position="701"/>
        <end position="723"/>
    </location>
</feature>
<feature type="compositionally biased region" description="Polar residues" evidence="1">
    <location>
        <begin position="203"/>
        <end position="212"/>
    </location>
</feature>
<feature type="compositionally biased region" description="Low complexity" evidence="1">
    <location>
        <begin position="331"/>
        <end position="345"/>
    </location>
</feature>
<dbReference type="EMBL" id="JAWHQM010000005">
    <property type="protein sequence ID" value="KAK5627355.1"/>
    <property type="molecule type" value="Genomic_DNA"/>
</dbReference>
<accession>A0AAN7U862</accession>
<dbReference type="AlphaFoldDB" id="A0AAN7U862"/>
<feature type="compositionally biased region" description="Polar residues" evidence="1">
    <location>
        <begin position="221"/>
        <end position="231"/>
    </location>
</feature>
<proteinExistence type="predicted"/>
<protein>
    <submittedName>
        <fullName evidence="2">Uncharacterized protein</fullName>
    </submittedName>
</protein>
<reference evidence="2 3" key="1">
    <citation type="submission" date="2023-10" db="EMBL/GenBank/DDBJ databases">
        <title>Draft genome sequence of Xylaria bambusicola isolate GMP-LS, the root and basal stem rot pathogen of sugarcane in Indonesia.</title>
        <authorList>
            <person name="Selvaraj P."/>
            <person name="Muralishankar V."/>
            <person name="Muruganantham S."/>
            <person name="Sp S."/>
            <person name="Haryani S."/>
            <person name="Lau K.J.X."/>
            <person name="Naqvi N.I."/>
        </authorList>
    </citation>
    <scope>NUCLEOTIDE SEQUENCE [LARGE SCALE GENOMIC DNA]</scope>
    <source>
        <strain evidence="2">GMP-LS</strain>
    </source>
</reference>
<keyword evidence="3" id="KW-1185">Reference proteome</keyword>